<keyword evidence="1" id="KW-1133">Transmembrane helix</keyword>
<keyword evidence="1" id="KW-0812">Transmembrane</keyword>
<feature type="transmembrane region" description="Helical" evidence="1">
    <location>
        <begin position="142"/>
        <end position="167"/>
    </location>
</feature>
<dbReference type="AlphaFoldDB" id="A0A914ZBB5"/>
<protein>
    <submittedName>
        <fullName evidence="3">Uncharacterized protein</fullName>
    </submittedName>
</protein>
<sequence>MLFMNRAPMDTEAVKYEEYSIPDQNAARNNLKAISIALTIFYLFLSLITVMFYPPLSFVSLIFPVITILLVFCALRNKSKDAFWPCILMASLGLVLKLVACIAFLSLFGFSGFSSTDNRKLPNPRTLLSKKEPESLASDMRALFFTILSGAELFLFIISCCVQWHLVAFQRCMQSQQ</sequence>
<keyword evidence="1" id="KW-0472">Membrane</keyword>
<reference evidence="3" key="1">
    <citation type="submission" date="2022-11" db="UniProtKB">
        <authorList>
            <consortium name="WormBaseParasite"/>
        </authorList>
    </citation>
    <scope>IDENTIFICATION</scope>
</reference>
<evidence type="ECO:0000313" key="2">
    <source>
        <dbReference type="Proteomes" id="UP000887577"/>
    </source>
</evidence>
<feature type="transmembrane region" description="Helical" evidence="1">
    <location>
        <begin position="58"/>
        <end position="75"/>
    </location>
</feature>
<dbReference type="WBParaSite" id="PSU_v2.g7541.t1">
    <property type="protein sequence ID" value="PSU_v2.g7541.t1"/>
    <property type="gene ID" value="PSU_v2.g7541"/>
</dbReference>
<proteinExistence type="predicted"/>
<feature type="transmembrane region" description="Helical" evidence="1">
    <location>
        <begin position="87"/>
        <end position="110"/>
    </location>
</feature>
<accession>A0A914ZBB5</accession>
<name>A0A914ZBB5_9BILA</name>
<dbReference type="Proteomes" id="UP000887577">
    <property type="component" value="Unplaced"/>
</dbReference>
<keyword evidence="2" id="KW-1185">Reference proteome</keyword>
<feature type="transmembrane region" description="Helical" evidence="1">
    <location>
        <begin position="33"/>
        <end position="52"/>
    </location>
</feature>
<evidence type="ECO:0000313" key="3">
    <source>
        <dbReference type="WBParaSite" id="PSU_v2.g7541.t1"/>
    </source>
</evidence>
<organism evidence="2 3">
    <name type="scientific">Panagrolaimus superbus</name>
    <dbReference type="NCBI Taxonomy" id="310955"/>
    <lineage>
        <taxon>Eukaryota</taxon>
        <taxon>Metazoa</taxon>
        <taxon>Ecdysozoa</taxon>
        <taxon>Nematoda</taxon>
        <taxon>Chromadorea</taxon>
        <taxon>Rhabditida</taxon>
        <taxon>Tylenchina</taxon>
        <taxon>Panagrolaimomorpha</taxon>
        <taxon>Panagrolaimoidea</taxon>
        <taxon>Panagrolaimidae</taxon>
        <taxon>Panagrolaimus</taxon>
    </lineage>
</organism>
<evidence type="ECO:0000256" key="1">
    <source>
        <dbReference type="SAM" id="Phobius"/>
    </source>
</evidence>